<gene>
    <name evidence="9" type="ordered locus">Desti_5317</name>
</gene>
<dbReference type="InterPro" id="IPR017475">
    <property type="entry name" value="EPS_sugar_tfrase"/>
</dbReference>
<protein>
    <submittedName>
        <fullName evidence="9">Exopolysaccharide biosynthesis polyprenyl glycosylphosphotransferase</fullName>
    </submittedName>
</protein>
<comment type="similarity">
    <text evidence="2">Belongs to the bacterial sugar transferase family.</text>
</comment>
<evidence type="ECO:0000256" key="4">
    <source>
        <dbReference type="ARBA" id="ARBA00022692"/>
    </source>
</evidence>
<dbReference type="OrthoDB" id="9808602at2"/>
<evidence type="ECO:0000259" key="8">
    <source>
        <dbReference type="Pfam" id="PF02397"/>
    </source>
</evidence>
<accession>I4CEB5</accession>
<keyword evidence="5 7" id="KW-1133">Transmembrane helix</keyword>
<dbReference type="Proteomes" id="UP000006055">
    <property type="component" value="Chromosome"/>
</dbReference>
<evidence type="ECO:0000256" key="3">
    <source>
        <dbReference type="ARBA" id="ARBA00022679"/>
    </source>
</evidence>
<dbReference type="STRING" id="706587.Desti_5317"/>
<evidence type="ECO:0000256" key="7">
    <source>
        <dbReference type="SAM" id="Phobius"/>
    </source>
</evidence>
<dbReference type="eggNOG" id="COG2148">
    <property type="taxonomic scope" value="Bacteria"/>
</dbReference>
<dbReference type="NCBIfam" id="TIGR03025">
    <property type="entry name" value="EPS_sugtrans"/>
    <property type="match status" value="1"/>
</dbReference>
<organism evidence="9 10">
    <name type="scientific">Desulfomonile tiedjei (strain ATCC 49306 / DSM 6799 / DCB-1)</name>
    <dbReference type="NCBI Taxonomy" id="706587"/>
    <lineage>
        <taxon>Bacteria</taxon>
        <taxon>Pseudomonadati</taxon>
        <taxon>Thermodesulfobacteriota</taxon>
        <taxon>Desulfomonilia</taxon>
        <taxon>Desulfomonilales</taxon>
        <taxon>Desulfomonilaceae</taxon>
        <taxon>Desulfomonile</taxon>
    </lineage>
</organism>
<feature type="transmembrane region" description="Helical" evidence="7">
    <location>
        <begin position="56"/>
        <end position="75"/>
    </location>
</feature>
<keyword evidence="10" id="KW-1185">Reference proteome</keyword>
<dbReference type="AlphaFoldDB" id="I4CEB5"/>
<evidence type="ECO:0000256" key="5">
    <source>
        <dbReference type="ARBA" id="ARBA00022989"/>
    </source>
</evidence>
<sequence>MSINSRIDNIHNCPRAAESCIGTAQNPANRRWTPRAIASELIKIVQQLSATPSLQIKILLVSDVLLAAASVILGYSLSPSYSFFDLTDQHVSAEVAMPAFSAVFSLCGLAAGAYDRRHLRMLWQPLLAVIAAVVMAWAIFLLANYVIYYRSVGRWIVFISTVSLIPTAFGVRALLSFFGSRNQKNILVVGTTATASLVQDEVQKIGGSLSKIAAVAPGHFCAILDQSSRSDPDSKALDEKGGFDLIIVDDACDREVLLRALEYLKEGKQVAGFFWYFESTFQKAPLQKMDLNWLMSADLYLLRPLGRAFKRASDVLLASVGLVLCLPLWVLIGILVKISGPGPIFYYQTRVGLDGKTFSLIKFRSMVDGAESQGKPVWASKNDSRVTQIGRILRKTRLDETPQFINVLKGDMSFVGPRPERPEFVSLLSSSIPYYDVRHLVKPGITGWAQIMYRYGSSEKDAAEKLCYDLYYIKNGNFILDLAIIIRTLGTVMRGAR</sequence>
<feature type="transmembrane region" description="Helical" evidence="7">
    <location>
        <begin position="155"/>
        <end position="175"/>
    </location>
</feature>
<feature type="transmembrane region" description="Helical" evidence="7">
    <location>
        <begin position="95"/>
        <end position="114"/>
    </location>
</feature>
<dbReference type="HOGENOM" id="CLU_024920_0_1_7"/>
<evidence type="ECO:0000256" key="2">
    <source>
        <dbReference type="ARBA" id="ARBA00006464"/>
    </source>
</evidence>
<dbReference type="PANTHER" id="PTHR30576">
    <property type="entry name" value="COLANIC BIOSYNTHESIS UDP-GLUCOSE LIPID CARRIER TRANSFERASE"/>
    <property type="match status" value="1"/>
</dbReference>
<feature type="domain" description="Bacterial sugar transferase" evidence="8">
    <location>
        <begin position="310"/>
        <end position="493"/>
    </location>
</feature>
<evidence type="ECO:0000256" key="1">
    <source>
        <dbReference type="ARBA" id="ARBA00004141"/>
    </source>
</evidence>
<reference evidence="10" key="1">
    <citation type="submission" date="2012-06" db="EMBL/GenBank/DDBJ databases">
        <title>Complete sequence of chromosome of Desulfomonile tiedjei DSM 6799.</title>
        <authorList>
            <person name="Lucas S."/>
            <person name="Copeland A."/>
            <person name="Lapidus A."/>
            <person name="Glavina del Rio T."/>
            <person name="Dalin E."/>
            <person name="Tice H."/>
            <person name="Bruce D."/>
            <person name="Goodwin L."/>
            <person name="Pitluck S."/>
            <person name="Peters L."/>
            <person name="Ovchinnikova G."/>
            <person name="Zeytun A."/>
            <person name="Lu M."/>
            <person name="Kyrpides N."/>
            <person name="Mavromatis K."/>
            <person name="Ivanova N."/>
            <person name="Brettin T."/>
            <person name="Detter J.C."/>
            <person name="Han C."/>
            <person name="Larimer F."/>
            <person name="Land M."/>
            <person name="Hauser L."/>
            <person name="Markowitz V."/>
            <person name="Cheng J.-F."/>
            <person name="Hugenholtz P."/>
            <person name="Woyke T."/>
            <person name="Wu D."/>
            <person name="Spring S."/>
            <person name="Schroeder M."/>
            <person name="Brambilla E."/>
            <person name="Klenk H.-P."/>
            <person name="Eisen J.A."/>
        </authorList>
    </citation>
    <scope>NUCLEOTIDE SEQUENCE [LARGE SCALE GENOMIC DNA]</scope>
    <source>
        <strain evidence="10">ATCC 49306 / DSM 6799 / DCB-1</strain>
    </source>
</reference>
<dbReference type="Pfam" id="PF02397">
    <property type="entry name" value="Bac_transf"/>
    <property type="match status" value="1"/>
</dbReference>
<dbReference type="InterPro" id="IPR003362">
    <property type="entry name" value="Bact_transf"/>
</dbReference>
<feature type="transmembrane region" description="Helical" evidence="7">
    <location>
        <begin position="126"/>
        <end position="149"/>
    </location>
</feature>
<evidence type="ECO:0000256" key="6">
    <source>
        <dbReference type="ARBA" id="ARBA00023136"/>
    </source>
</evidence>
<keyword evidence="4 7" id="KW-0812">Transmembrane</keyword>
<proteinExistence type="inferred from homology"/>
<dbReference type="EMBL" id="CP003360">
    <property type="protein sequence ID" value="AFM27906.1"/>
    <property type="molecule type" value="Genomic_DNA"/>
</dbReference>
<dbReference type="PANTHER" id="PTHR30576:SF0">
    <property type="entry name" value="UNDECAPRENYL-PHOSPHATE N-ACETYLGALACTOSAMINYL 1-PHOSPHATE TRANSFERASE-RELATED"/>
    <property type="match status" value="1"/>
</dbReference>
<keyword evidence="3 9" id="KW-0808">Transferase</keyword>
<dbReference type="GO" id="GO:0016020">
    <property type="term" value="C:membrane"/>
    <property type="evidence" value="ECO:0007669"/>
    <property type="project" value="UniProtKB-SubCell"/>
</dbReference>
<feature type="transmembrane region" description="Helical" evidence="7">
    <location>
        <begin position="315"/>
        <end position="336"/>
    </location>
</feature>
<comment type="subcellular location">
    <subcellularLocation>
        <location evidence="1">Membrane</location>
        <topology evidence="1">Multi-pass membrane protein</topology>
    </subcellularLocation>
</comment>
<dbReference type="RefSeq" id="WP_014813005.1">
    <property type="nucleotide sequence ID" value="NC_018025.1"/>
</dbReference>
<keyword evidence="6 7" id="KW-0472">Membrane</keyword>
<dbReference type="KEGG" id="dti:Desti_5317"/>
<evidence type="ECO:0000313" key="10">
    <source>
        <dbReference type="Proteomes" id="UP000006055"/>
    </source>
</evidence>
<dbReference type="GO" id="GO:0016780">
    <property type="term" value="F:phosphotransferase activity, for other substituted phosphate groups"/>
    <property type="evidence" value="ECO:0007669"/>
    <property type="project" value="TreeGrafter"/>
</dbReference>
<evidence type="ECO:0000313" key="9">
    <source>
        <dbReference type="EMBL" id="AFM27906.1"/>
    </source>
</evidence>
<name>I4CEB5_DESTA</name>